<feature type="non-terminal residue" evidence="7">
    <location>
        <position position="1"/>
    </location>
</feature>
<evidence type="ECO:0000313" key="8">
    <source>
        <dbReference type="Proteomes" id="UP000228886"/>
    </source>
</evidence>
<evidence type="ECO:0000256" key="6">
    <source>
        <dbReference type="SAM" id="Phobius"/>
    </source>
</evidence>
<keyword evidence="2" id="KW-1003">Cell membrane</keyword>
<keyword evidence="4 6" id="KW-1133">Transmembrane helix</keyword>
<dbReference type="AlphaFoldDB" id="A0A2M7E6X6"/>
<dbReference type="EMBL" id="PETL01000339">
    <property type="protein sequence ID" value="PIV63502.1"/>
    <property type="molecule type" value="Genomic_DNA"/>
</dbReference>
<evidence type="ECO:0000256" key="4">
    <source>
        <dbReference type="ARBA" id="ARBA00022989"/>
    </source>
</evidence>
<keyword evidence="3 6" id="KW-0812">Transmembrane</keyword>
<evidence type="ECO:0000256" key="2">
    <source>
        <dbReference type="ARBA" id="ARBA00022475"/>
    </source>
</evidence>
<feature type="transmembrane region" description="Helical" evidence="6">
    <location>
        <begin position="124"/>
        <end position="143"/>
    </location>
</feature>
<dbReference type="InterPro" id="IPR051611">
    <property type="entry name" value="ECF_transporter_component"/>
</dbReference>
<proteinExistence type="predicted"/>
<evidence type="ECO:0000256" key="5">
    <source>
        <dbReference type="ARBA" id="ARBA00023136"/>
    </source>
</evidence>
<evidence type="ECO:0000313" key="7">
    <source>
        <dbReference type="EMBL" id="PIV63502.1"/>
    </source>
</evidence>
<dbReference type="InterPro" id="IPR003339">
    <property type="entry name" value="ABC/ECF_trnsptr_transmembrane"/>
</dbReference>
<dbReference type="GO" id="GO:0005886">
    <property type="term" value="C:plasma membrane"/>
    <property type="evidence" value="ECO:0007669"/>
    <property type="project" value="UniProtKB-ARBA"/>
</dbReference>
<comment type="caution">
    <text evidence="7">The sequence shown here is derived from an EMBL/GenBank/DDBJ whole genome shotgun (WGS) entry which is preliminary data.</text>
</comment>
<name>A0A2M7E6X6_9BACT</name>
<protein>
    <submittedName>
        <fullName evidence="7">Cobalt ECF transporter T component CbiQ</fullName>
    </submittedName>
</protein>
<evidence type="ECO:0000256" key="3">
    <source>
        <dbReference type="ARBA" id="ARBA00022692"/>
    </source>
</evidence>
<accession>A0A2M7E6X6</accession>
<keyword evidence="5 6" id="KW-0472">Membrane</keyword>
<gene>
    <name evidence="7" type="ORF">COS11_07095</name>
</gene>
<reference evidence="8" key="1">
    <citation type="submission" date="2017-09" db="EMBL/GenBank/DDBJ databases">
        <title>Depth-based differentiation of microbial function through sediment-hosted aquifers and enrichment of novel symbionts in the deep terrestrial subsurface.</title>
        <authorList>
            <person name="Probst A.J."/>
            <person name="Ladd B."/>
            <person name="Jarett J.K."/>
            <person name="Geller-Mcgrath D.E."/>
            <person name="Sieber C.M.K."/>
            <person name="Emerson J.B."/>
            <person name="Anantharaman K."/>
            <person name="Thomas B.C."/>
            <person name="Malmstrom R."/>
            <person name="Stieglmeier M."/>
            <person name="Klingl A."/>
            <person name="Woyke T."/>
            <person name="Ryan C.M."/>
            <person name="Banfield J.F."/>
        </authorList>
    </citation>
    <scope>NUCLEOTIDE SEQUENCE [LARGE SCALE GENOMIC DNA]</scope>
</reference>
<dbReference type="PANTHER" id="PTHR34857">
    <property type="entry name" value="SLL0384 PROTEIN"/>
    <property type="match status" value="1"/>
</dbReference>
<comment type="subcellular location">
    <subcellularLocation>
        <location evidence="1">Membrane</location>
        <topology evidence="1">Multi-pass membrane protein</topology>
    </subcellularLocation>
</comment>
<dbReference type="CDD" id="cd16914">
    <property type="entry name" value="EcfT"/>
    <property type="match status" value="1"/>
</dbReference>
<evidence type="ECO:0000256" key="1">
    <source>
        <dbReference type="ARBA" id="ARBA00004141"/>
    </source>
</evidence>
<dbReference type="PANTHER" id="PTHR34857:SF2">
    <property type="entry name" value="SLL0384 PROTEIN"/>
    <property type="match status" value="1"/>
</dbReference>
<dbReference type="Pfam" id="PF02361">
    <property type="entry name" value="CbiQ"/>
    <property type="match status" value="1"/>
</dbReference>
<organism evidence="7 8">
    <name type="scientific">bacterium (Candidatus Ratteibacteria) CG01_land_8_20_14_3_00_40_19</name>
    <dbReference type="NCBI Taxonomy" id="2014290"/>
    <lineage>
        <taxon>Bacteria</taxon>
        <taxon>Candidatus Ratteibacteria</taxon>
    </lineage>
</organism>
<sequence length="144" mass="16637">LITLRAISAVLLIFPMIGTMKFDTTIKALQRLKVPNKFVQMIMFTYRYVFVFMEEARRMFTAADARIFKKGTNIRTLRITSNLVGMLFIHSFERTQNIYNSMVSRGYTGYLKTLDEFRVCGKDFLKAFSIVVIALILTIAGRIL</sequence>
<dbReference type="Proteomes" id="UP000228886">
    <property type="component" value="Unassembled WGS sequence"/>
</dbReference>